<evidence type="ECO:0000313" key="6">
    <source>
        <dbReference type="EMBL" id="MCW9705902.1"/>
    </source>
</evidence>
<sequence length="223" mass="24621">MATIPGVIFDMDGVIVHSNPAHKEAIQIFCEKHNLDVSDPLLENKVYGRTNKEWIPEVFGDISAEKLKKLADDKEQLFRDIFEPEENIVSGIHDFLDRLKENDIPMAVATSAPGENADYILSSLSITSYFDTVLDSSDVTIGKPHPEVYRKAAKALGKTPEDTIVFEDSIAGVKAGLSAGASVVGVTTTHTTDEFDPCHLFIENFESLEVQQLSELSRERLAQ</sequence>
<organism evidence="6 7">
    <name type="scientific">Fodinibius salsisoli</name>
    <dbReference type="NCBI Taxonomy" id="2820877"/>
    <lineage>
        <taxon>Bacteria</taxon>
        <taxon>Pseudomonadati</taxon>
        <taxon>Balneolota</taxon>
        <taxon>Balneolia</taxon>
        <taxon>Balneolales</taxon>
        <taxon>Balneolaceae</taxon>
        <taxon>Fodinibius</taxon>
    </lineage>
</organism>
<comment type="cofactor">
    <cofactor evidence="1">
        <name>Mg(2+)</name>
        <dbReference type="ChEBI" id="CHEBI:18420"/>
    </cofactor>
</comment>
<dbReference type="RefSeq" id="WP_265764597.1">
    <property type="nucleotide sequence ID" value="NZ_JAGGJA010000002.1"/>
</dbReference>
<name>A0ABT3PJ00_9BACT</name>
<dbReference type="InterPro" id="IPR023214">
    <property type="entry name" value="HAD_sf"/>
</dbReference>
<dbReference type="SFLD" id="SFLDG01135">
    <property type="entry name" value="C1.5.6:_HAD__Beta-PGM__Phospha"/>
    <property type="match status" value="1"/>
</dbReference>
<keyword evidence="3" id="KW-0479">Metal-binding</keyword>
<evidence type="ECO:0000256" key="5">
    <source>
        <dbReference type="ARBA" id="ARBA00023277"/>
    </source>
</evidence>
<evidence type="ECO:0000313" key="7">
    <source>
        <dbReference type="Proteomes" id="UP001207918"/>
    </source>
</evidence>
<evidence type="ECO:0000256" key="1">
    <source>
        <dbReference type="ARBA" id="ARBA00001946"/>
    </source>
</evidence>
<dbReference type="SUPFAM" id="SSF56784">
    <property type="entry name" value="HAD-like"/>
    <property type="match status" value="1"/>
</dbReference>
<dbReference type="EMBL" id="JAGGJA010000002">
    <property type="protein sequence ID" value="MCW9705902.1"/>
    <property type="molecule type" value="Genomic_DNA"/>
</dbReference>
<comment type="caution">
    <text evidence="6">The sequence shown here is derived from an EMBL/GenBank/DDBJ whole genome shotgun (WGS) entry which is preliminary data.</text>
</comment>
<protein>
    <submittedName>
        <fullName evidence="6">HAD family phosphatase</fullName>
    </submittedName>
</protein>
<dbReference type="InterPro" id="IPR041492">
    <property type="entry name" value="HAD_2"/>
</dbReference>
<dbReference type="Gene3D" id="1.10.150.240">
    <property type="entry name" value="Putative phosphatase, domain 2"/>
    <property type="match status" value="1"/>
</dbReference>
<dbReference type="PRINTS" id="PR00413">
    <property type="entry name" value="HADHALOGNASE"/>
</dbReference>
<dbReference type="NCBIfam" id="TIGR01509">
    <property type="entry name" value="HAD-SF-IA-v3"/>
    <property type="match status" value="1"/>
</dbReference>
<dbReference type="InterPro" id="IPR023198">
    <property type="entry name" value="PGP-like_dom2"/>
</dbReference>
<reference evidence="6 7" key="1">
    <citation type="submission" date="2021-03" db="EMBL/GenBank/DDBJ databases">
        <title>Aliifodinibius sp. nov., a new bacterium isolated from saline soil.</title>
        <authorList>
            <person name="Galisteo C."/>
            <person name="De La Haba R."/>
            <person name="Sanchez-Porro C."/>
            <person name="Ventosa A."/>
        </authorList>
    </citation>
    <scope>NUCLEOTIDE SEQUENCE [LARGE SCALE GENOMIC DNA]</scope>
    <source>
        <strain evidence="6 7">1BSP15-2V2</strain>
    </source>
</reference>
<gene>
    <name evidence="6" type="ORF">J6I44_03515</name>
</gene>
<keyword evidence="7" id="KW-1185">Reference proteome</keyword>
<dbReference type="PANTHER" id="PTHR46193:SF18">
    <property type="entry name" value="HEXITOL PHOSPHATASE B"/>
    <property type="match status" value="1"/>
</dbReference>
<dbReference type="SFLD" id="SFLDS00003">
    <property type="entry name" value="Haloacid_Dehalogenase"/>
    <property type="match status" value="1"/>
</dbReference>
<dbReference type="SFLD" id="SFLDG01129">
    <property type="entry name" value="C1.5:_HAD__Beta-PGM__Phosphata"/>
    <property type="match status" value="1"/>
</dbReference>
<proteinExistence type="inferred from homology"/>
<evidence type="ECO:0000256" key="3">
    <source>
        <dbReference type="ARBA" id="ARBA00022723"/>
    </source>
</evidence>
<keyword evidence="5" id="KW-0119">Carbohydrate metabolism</keyword>
<dbReference type="PANTHER" id="PTHR46193">
    <property type="entry name" value="6-PHOSPHOGLUCONATE PHOSPHATASE"/>
    <property type="match status" value="1"/>
</dbReference>
<accession>A0ABT3PJ00</accession>
<dbReference type="CDD" id="cd07505">
    <property type="entry name" value="HAD_BPGM-like"/>
    <property type="match status" value="1"/>
</dbReference>
<dbReference type="Gene3D" id="3.40.50.1000">
    <property type="entry name" value="HAD superfamily/HAD-like"/>
    <property type="match status" value="1"/>
</dbReference>
<dbReference type="InterPro" id="IPR036412">
    <property type="entry name" value="HAD-like_sf"/>
</dbReference>
<keyword evidence="4" id="KW-0460">Magnesium</keyword>
<dbReference type="Proteomes" id="UP001207918">
    <property type="component" value="Unassembled WGS sequence"/>
</dbReference>
<dbReference type="InterPro" id="IPR006439">
    <property type="entry name" value="HAD-SF_hydro_IA"/>
</dbReference>
<dbReference type="Pfam" id="PF13419">
    <property type="entry name" value="HAD_2"/>
    <property type="match status" value="1"/>
</dbReference>
<comment type="similarity">
    <text evidence="2">Belongs to the HAD-like hydrolase superfamily. CbbY/CbbZ/Gph/YieH family.</text>
</comment>
<evidence type="ECO:0000256" key="4">
    <source>
        <dbReference type="ARBA" id="ARBA00022842"/>
    </source>
</evidence>
<evidence type="ECO:0000256" key="2">
    <source>
        <dbReference type="ARBA" id="ARBA00006171"/>
    </source>
</evidence>
<dbReference type="InterPro" id="IPR051600">
    <property type="entry name" value="Beta-PGM-like"/>
</dbReference>